<comment type="caution">
    <text evidence="6">The sequence shown here is derived from an EMBL/GenBank/DDBJ whole genome shotgun (WGS) entry which is preliminary data.</text>
</comment>
<reference evidence="6" key="1">
    <citation type="submission" date="2023-07" db="EMBL/GenBank/DDBJ databases">
        <title>A chromosome-level genome assembly of Lolium multiflorum.</title>
        <authorList>
            <person name="Chen Y."/>
            <person name="Copetti D."/>
            <person name="Kolliker R."/>
            <person name="Studer B."/>
        </authorList>
    </citation>
    <scope>NUCLEOTIDE SEQUENCE</scope>
    <source>
        <strain evidence="6">02402/16</strain>
        <tissue evidence="6">Leaf</tissue>
    </source>
</reference>
<name>A0AAD8X7N8_LOLMU</name>
<evidence type="ECO:0000313" key="6">
    <source>
        <dbReference type="EMBL" id="KAK1698660.1"/>
    </source>
</evidence>
<evidence type="ECO:0000313" key="7">
    <source>
        <dbReference type="Proteomes" id="UP001231189"/>
    </source>
</evidence>
<dbReference type="PANTHER" id="PTHR43952">
    <property type="entry name" value="MYB FAMILY TRANSCRIPTION FACTOR-RELATED"/>
    <property type="match status" value="1"/>
</dbReference>
<evidence type="ECO:0000256" key="2">
    <source>
        <dbReference type="ARBA" id="ARBA00023015"/>
    </source>
</evidence>
<evidence type="ECO:0000256" key="3">
    <source>
        <dbReference type="ARBA" id="ARBA00023163"/>
    </source>
</evidence>
<evidence type="ECO:0000256" key="1">
    <source>
        <dbReference type="ARBA" id="ARBA00004123"/>
    </source>
</evidence>
<dbReference type="PANTHER" id="PTHR43952:SF13">
    <property type="entry name" value="OS05G0567600 PROTEIN"/>
    <property type="match status" value="1"/>
</dbReference>
<protein>
    <recommendedName>
        <fullName evidence="5">Myb-like domain-containing protein</fullName>
    </recommendedName>
</protein>
<sequence length="88" mass="9762">MSSGGSSRSNSPSSKTVWSLKENKMFEDALAYYGLSSPNLWDKVASAMGGCKSAEEVRCHFQDLEDDVKLIEAGRVAYPKYKTQGFWT</sequence>
<evidence type="ECO:0000256" key="4">
    <source>
        <dbReference type="ARBA" id="ARBA00023242"/>
    </source>
</evidence>
<dbReference type="GO" id="GO:0005634">
    <property type="term" value="C:nucleus"/>
    <property type="evidence" value="ECO:0007669"/>
    <property type="project" value="UniProtKB-SubCell"/>
</dbReference>
<keyword evidence="7" id="KW-1185">Reference proteome</keyword>
<dbReference type="SUPFAM" id="SSF46689">
    <property type="entry name" value="Homeodomain-like"/>
    <property type="match status" value="1"/>
</dbReference>
<proteinExistence type="predicted"/>
<keyword evidence="2" id="KW-0805">Transcription regulation</keyword>
<keyword evidence="3" id="KW-0804">Transcription</keyword>
<dbReference type="Proteomes" id="UP001231189">
    <property type="component" value="Unassembled WGS sequence"/>
</dbReference>
<organism evidence="6 7">
    <name type="scientific">Lolium multiflorum</name>
    <name type="common">Italian ryegrass</name>
    <name type="synonym">Lolium perenne subsp. multiflorum</name>
    <dbReference type="NCBI Taxonomy" id="4521"/>
    <lineage>
        <taxon>Eukaryota</taxon>
        <taxon>Viridiplantae</taxon>
        <taxon>Streptophyta</taxon>
        <taxon>Embryophyta</taxon>
        <taxon>Tracheophyta</taxon>
        <taxon>Spermatophyta</taxon>
        <taxon>Magnoliopsida</taxon>
        <taxon>Liliopsida</taxon>
        <taxon>Poales</taxon>
        <taxon>Poaceae</taxon>
        <taxon>BOP clade</taxon>
        <taxon>Pooideae</taxon>
        <taxon>Poodae</taxon>
        <taxon>Poeae</taxon>
        <taxon>Poeae Chloroplast Group 2 (Poeae type)</taxon>
        <taxon>Loliodinae</taxon>
        <taxon>Loliinae</taxon>
        <taxon>Lolium</taxon>
    </lineage>
</organism>
<dbReference type="InterPro" id="IPR044636">
    <property type="entry name" value="RADIALIS-like"/>
</dbReference>
<gene>
    <name evidence="6" type="ORF">QYE76_015357</name>
</gene>
<dbReference type="FunFam" id="1.10.10.60:FF:000154">
    <property type="entry name" value="Transcription factor SRM1"/>
    <property type="match status" value="1"/>
</dbReference>
<accession>A0AAD8X7N8</accession>
<dbReference type="AlphaFoldDB" id="A0AAD8X7N8"/>
<dbReference type="EMBL" id="JAUUTY010000001">
    <property type="protein sequence ID" value="KAK1698660.1"/>
    <property type="molecule type" value="Genomic_DNA"/>
</dbReference>
<dbReference type="InterPro" id="IPR001005">
    <property type="entry name" value="SANT/Myb"/>
</dbReference>
<keyword evidence="4" id="KW-0539">Nucleus</keyword>
<evidence type="ECO:0000259" key="5">
    <source>
        <dbReference type="PROSITE" id="PS50090"/>
    </source>
</evidence>
<dbReference type="GO" id="GO:0003700">
    <property type="term" value="F:DNA-binding transcription factor activity"/>
    <property type="evidence" value="ECO:0007669"/>
    <property type="project" value="InterPro"/>
</dbReference>
<dbReference type="Pfam" id="PF00249">
    <property type="entry name" value="Myb_DNA-binding"/>
    <property type="match status" value="1"/>
</dbReference>
<feature type="domain" description="Myb-like" evidence="5">
    <location>
        <begin position="10"/>
        <end position="65"/>
    </location>
</feature>
<dbReference type="PROSITE" id="PS50090">
    <property type="entry name" value="MYB_LIKE"/>
    <property type="match status" value="1"/>
</dbReference>
<dbReference type="InterPro" id="IPR009057">
    <property type="entry name" value="Homeodomain-like_sf"/>
</dbReference>
<dbReference type="Gene3D" id="1.10.10.60">
    <property type="entry name" value="Homeodomain-like"/>
    <property type="match status" value="1"/>
</dbReference>
<comment type="subcellular location">
    <subcellularLocation>
        <location evidence="1">Nucleus</location>
    </subcellularLocation>
</comment>